<evidence type="ECO:0000256" key="3">
    <source>
        <dbReference type="ARBA" id="ARBA00022490"/>
    </source>
</evidence>
<comment type="caution">
    <text evidence="5">The sequence shown here is derived from an EMBL/GenBank/DDBJ whole genome shotgun (WGS) entry which is preliminary data.</text>
</comment>
<accession>A0A5B2XEH0</accession>
<reference evidence="5 6" key="2">
    <citation type="submission" date="2019-09" db="EMBL/GenBank/DDBJ databases">
        <authorList>
            <person name="Jin C."/>
        </authorList>
    </citation>
    <scope>NUCLEOTIDE SEQUENCE [LARGE SCALE GENOMIC DNA]</scope>
    <source>
        <strain evidence="5 6">AN110305</strain>
    </source>
</reference>
<organism evidence="5 6">
    <name type="scientific">Solihabitans fulvus</name>
    <dbReference type="NCBI Taxonomy" id="1892852"/>
    <lineage>
        <taxon>Bacteria</taxon>
        <taxon>Bacillati</taxon>
        <taxon>Actinomycetota</taxon>
        <taxon>Actinomycetes</taxon>
        <taxon>Pseudonocardiales</taxon>
        <taxon>Pseudonocardiaceae</taxon>
        <taxon>Solihabitans</taxon>
    </lineage>
</organism>
<gene>
    <name evidence="5" type="ORF">F0L68_12830</name>
</gene>
<dbReference type="Proteomes" id="UP000323454">
    <property type="component" value="Unassembled WGS sequence"/>
</dbReference>
<dbReference type="RefSeq" id="WP_149849761.1">
    <property type="nucleotide sequence ID" value="NZ_VUOB01000022.1"/>
</dbReference>
<comment type="subcellular location">
    <subcellularLocation>
        <location evidence="1">Cytoplasm</location>
    </subcellularLocation>
</comment>
<evidence type="ECO:0000256" key="2">
    <source>
        <dbReference type="ARBA" id="ARBA00006411"/>
    </source>
</evidence>
<evidence type="ECO:0000256" key="4">
    <source>
        <dbReference type="ARBA" id="ARBA00023186"/>
    </source>
</evidence>
<reference evidence="5 6" key="1">
    <citation type="submission" date="2019-09" db="EMBL/GenBank/DDBJ databases">
        <title>Goodfellowia gen. nov., a new genus of the Pseudonocardineae related to Actinoalloteichus, containing Goodfellowia coeruleoviolacea gen. nov., comb. nov. gen. nov., comb. nov.</title>
        <authorList>
            <person name="Labeda D."/>
        </authorList>
    </citation>
    <scope>NUCLEOTIDE SEQUENCE [LARGE SCALE GENOMIC DNA]</scope>
    <source>
        <strain evidence="5 6">AN110305</strain>
    </source>
</reference>
<keyword evidence="3" id="KW-0963">Cytoplasm</keyword>
<name>A0A5B2XEH0_9PSEU</name>
<evidence type="ECO:0000256" key="1">
    <source>
        <dbReference type="ARBA" id="ARBA00004496"/>
    </source>
</evidence>
<dbReference type="OrthoDB" id="3679349at2"/>
<comment type="similarity">
    <text evidence="2">Belongs to the EspG family.</text>
</comment>
<protein>
    <submittedName>
        <fullName evidence="5">ESX secretion-associated protein EspG</fullName>
    </submittedName>
</protein>
<keyword evidence="4" id="KW-0143">Chaperone</keyword>
<dbReference type="Pfam" id="PF14011">
    <property type="entry name" value="ESX-1_EspG"/>
    <property type="match status" value="1"/>
</dbReference>
<dbReference type="InterPro" id="IPR025734">
    <property type="entry name" value="EspG"/>
</dbReference>
<sequence length="254" mass="26676">MTDPAGGWIPLAEEEFFLLWWANQPRELPVPLGVRHFGAVPADRAELVEACSDTLSARGLGTVRDPEPRLAALLRVLAAPTMSVQLLLEYPTGAGQALAVVDGERGVLATRLGADVHLAPIRGTALAPAAAGLLPASPAAPGRAANVRVADYQAACLAGREDGAEAFLAVLRSAGVREPEARTVHRAVAGRYGGGHLGATGRDRRRAATTVTWLDTDEGRYLARGRDGWLVVTPADQARVAEAVAELVQEAHRG</sequence>
<evidence type="ECO:0000313" key="6">
    <source>
        <dbReference type="Proteomes" id="UP000323454"/>
    </source>
</evidence>
<dbReference type="AlphaFoldDB" id="A0A5B2XEH0"/>
<proteinExistence type="inferred from homology"/>
<dbReference type="EMBL" id="VUOB01000022">
    <property type="protein sequence ID" value="KAA2262178.1"/>
    <property type="molecule type" value="Genomic_DNA"/>
</dbReference>
<keyword evidence="6" id="KW-1185">Reference proteome</keyword>
<evidence type="ECO:0000313" key="5">
    <source>
        <dbReference type="EMBL" id="KAA2262178.1"/>
    </source>
</evidence>